<dbReference type="RefSeq" id="WP_379903338.1">
    <property type="nucleotide sequence ID" value="NZ_JBHRTR010000031.1"/>
</dbReference>
<dbReference type="InterPro" id="IPR001789">
    <property type="entry name" value="Sig_transdc_resp-reg_receiver"/>
</dbReference>
<keyword evidence="3" id="KW-0597">Phosphoprotein</keyword>
<dbReference type="InterPro" id="IPR011006">
    <property type="entry name" value="CheY-like_superfamily"/>
</dbReference>
<keyword evidence="6" id="KW-0808">Transferase</keyword>
<accession>A0ABV7L3N3</accession>
<dbReference type="SUPFAM" id="SSF55073">
    <property type="entry name" value="Nucleotide cyclase"/>
    <property type="match status" value="1"/>
</dbReference>
<dbReference type="SMART" id="SM00448">
    <property type="entry name" value="REC"/>
    <property type="match status" value="1"/>
</dbReference>
<dbReference type="InterPro" id="IPR043128">
    <property type="entry name" value="Rev_trsase/Diguanyl_cyclase"/>
</dbReference>
<organism evidence="6 7">
    <name type="scientific">Marinibaculum pumilum</name>
    <dbReference type="NCBI Taxonomy" id="1766165"/>
    <lineage>
        <taxon>Bacteria</taxon>
        <taxon>Pseudomonadati</taxon>
        <taxon>Pseudomonadota</taxon>
        <taxon>Alphaproteobacteria</taxon>
        <taxon>Rhodospirillales</taxon>
        <taxon>Rhodospirillaceae</taxon>
        <taxon>Marinibaculum</taxon>
    </lineage>
</organism>
<dbReference type="InterPro" id="IPR050469">
    <property type="entry name" value="Diguanylate_Cyclase"/>
</dbReference>
<dbReference type="EC" id="2.7.7.65" evidence="1"/>
<evidence type="ECO:0000259" key="5">
    <source>
        <dbReference type="PROSITE" id="PS50887"/>
    </source>
</evidence>
<keyword evidence="6" id="KW-0548">Nucleotidyltransferase</keyword>
<dbReference type="Proteomes" id="UP001595528">
    <property type="component" value="Unassembled WGS sequence"/>
</dbReference>
<comment type="caution">
    <text evidence="6">The sequence shown here is derived from an EMBL/GenBank/DDBJ whole genome shotgun (WGS) entry which is preliminary data.</text>
</comment>
<evidence type="ECO:0000256" key="2">
    <source>
        <dbReference type="ARBA" id="ARBA00034247"/>
    </source>
</evidence>
<dbReference type="PANTHER" id="PTHR45138:SF9">
    <property type="entry name" value="DIGUANYLATE CYCLASE DGCM-RELATED"/>
    <property type="match status" value="1"/>
</dbReference>
<feature type="modified residue" description="4-aspartylphosphate" evidence="3">
    <location>
        <position position="55"/>
    </location>
</feature>
<dbReference type="Gene3D" id="3.30.70.270">
    <property type="match status" value="1"/>
</dbReference>
<feature type="domain" description="GGDEF" evidence="5">
    <location>
        <begin position="165"/>
        <end position="295"/>
    </location>
</feature>
<dbReference type="CDD" id="cd01949">
    <property type="entry name" value="GGDEF"/>
    <property type="match status" value="1"/>
</dbReference>
<comment type="catalytic activity">
    <reaction evidence="2">
        <text>2 GTP = 3',3'-c-di-GMP + 2 diphosphate</text>
        <dbReference type="Rhea" id="RHEA:24898"/>
        <dbReference type="ChEBI" id="CHEBI:33019"/>
        <dbReference type="ChEBI" id="CHEBI:37565"/>
        <dbReference type="ChEBI" id="CHEBI:58805"/>
        <dbReference type="EC" id="2.7.7.65"/>
    </reaction>
</comment>
<evidence type="ECO:0000313" key="6">
    <source>
        <dbReference type="EMBL" id="MFC3229286.1"/>
    </source>
</evidence>
<dbReference type="PROSITE" id="PS50110">
    <property type="entry name" value="RESPONSE_REGULATORY"/>
    <property type="match status" value="1"/>
</dbReference>
<evidence type="ECO:0000256" key="1">
    <source>
        <dbReference type="ARBA" id="ARBA00012528"/>
    </source>
</evidence>
<dbReference type="Pfam" id="PF00072">
    <property type="entry name" value="Response_reg"/>
    <property type="match status" value="1"/>
</dbReference>
<keyword evidence="7" id="KW-1185">Reference proteome</keyword>
<dbReference type="InterPro" id="IPR000160">
    <property type="entry name" value="GGDEF_dom"/>
</dbReference>
<dbReference type="SUPFAM" id="SSF52172">
    <property type="entry name" value="CheY-like"/>
    <property type="match status" value="1"/>
</dbReference>
<dbReference type="PANTHER" id="PTHR45138">
    <property type="entry name" value="REGULATORY COMPONENTS OF SENSORY TRANSDUCTION SYSTEM"/>
    <property type="match status" value="1"/>
</dbReference>
<dbReference type="GO" id="GO:0052621">
    <property type="term" value="F:diguanylate cyclase activity"/>
    <property type="evidence" value="ECO:0007669"/>
    <property type="project" value="UniProtKB-EC"/>
</dbReference>
<dbReference type="Pfam" id="PF00990">
    <property type="entry name" value="GGDEF"/>
    <property type="match status" value="1"/>
</dbReference>
<sequence>MDQTQTRFLVVEDEPSSATILQAVLNSFGSTVVAASAAEAMQALEGFTPDTILLDISLPDMDGHALLAEIRKLPGLRQVPVIFVTAKNAPKDQVRGLDQGAVDYIVKPVEPLVLQARMRHHVQRLADERRMRRLADYDDLTGLHNRRRFLEILSVEMERARRYGRSLSFITFDLDHFKAVNDDHGHDVGDAVLAAVGAVLQRRLRNADLSGRLGGEEFAVLLPETGQEGALCVAEKLRRDIADLSIAGGGGEVRPTASFGLSTLVTDDDIDSLRKRADEALYASKEAGRNRVTTG</sequence>
<dbReference type="SMART" id="SM00267">
    <property type="entry name" value="GGDEF"/>
    <property type="match status" value="1"/>
</dbReference>
<evidence type="ECO:0000256" key="3">
    <source>
        <dbReference type="PROSITE-ProRule" id="PRU00169"/>
    </source>
</evidence>
<protein>
    <recommendedName>
        <fullName evidence="1">diguanylate cyclase</fullName>
        <ecNumber evidence="1">2.7.7.65</ecNumber>
    </recommendedName>
</protein>
<gene>
    <name evidence="6" type="ORF">ACFOGJ_18710</name>
</gene>
<evidence type="ECO:0000259" key="4">
    <source>
        <dbReference type="PROSITE" id="PS50110"/>
    </source>
</evidence>
<dbReference type="Gene3D" id="3.40.50.2300">
    <property type="match status" value="1"/>
</dbReference>
<dbReference type="NCBIfam" id="TIGR00254">
    <property type="entry name" value="GGDEF"/>
    <property type="match status" value="1"/>
</dbReference>
<feature type="domain" description="Response regulatory" evidence="4">
    <location>
        <begin position="7"/>
        <end position="122"/>
    </location>
</feature>
<dbReference type="PROSITE" id="PS50887">
    <property type="entry name" value="GGDEF"/>
    <property type="match status" value="1"/>
</dbReference>
<dbReference type="InterPro" id="IPR029787">
    <property type="entry name" value="Nucleotide_cyclase"/>
</dbReference>
<dbReference type="CDD" id="cd17574">
    <property type="entry name" value="REC_OmpR"/>
    <property type="match status" value="1"/>
</dbReference>
<evidence type="ECO:0000313" key="7">
    <source>
        <dbReference type="Proteomes" id="UP001595528"/>
    </source>
</evidence>
<proteinExistence type="predicted"/>
<reference evidence="7" key="1">
    <citation type="journal article" date="2019" name="Int. J. Syst. Evol. Microbiol.">
        <title>The Global Catalogue of Microorganisms (GCM) 10K type strain sequencing project: providing services to taxonomists for standard genome sequencing and annotation.</title>
        <authorList>
            <consortium name="The Broad Institute Genomics Platform"/>
            <consortium name="The Broad Institute Genome Sequencing Center for Infectious Disease"/>
            <person name="Wu L."/>
            <person name="Ma J."/>
        </authorList>
    </citation>
    <scope>NUCLEOTIDE SEQUENCE [LARGE SCALE GENOMIC DNA]</scope>
    <source>
        <strain evidence="7">KCTC 42964</strain>
    </source>
</reference>
<name>A0ABV7L3N3_9PROT</name>
<dbReference type="EMBL" id="JBHRTR010000031">
    <property type="protein sequence ID" value="MFC3229286.1"/>
    <property type="molecule type" value="Genomic_DNA"/>
</dbReference>